<dbReference type="PANTHER" id="PTHR48111">
    <property type="entry name" value="REGULATOR OF RPOS"/>
    <property type="match status" value="1"/>
</dbReference>
<accession>A0A401IJC1</accession>
<evidence type="ECO:0000313" key="10">
    <source>
        <dbReference type="Proteomes" id="UP000287247"/>
    </source>
</evidence>
<dbReference type="PANTHER" id="PTHR48111:SF1">
    <property type="entry name" value="TWO-COMPONENT RESPONSE REGULATOR ORR33"/>
    <property type="match status" value="1"/>
</dbReference>
<evidence type="ECO:0000256" key="3">
    <source>
        <dbReference type="ARBA" id="ARBA00023015"/>
    </source>
</evidence>
<proteinExistence type="predicted"/>
<evidence type="ECO:0000313" key="9">
    <source>
        <dbReference type="EMBL" id="GBF81402.1"/>
    </source>
</evidence>
<dbReference type="GO" id="GO:0006355">
    <property type="term" value="P:regulation of DNA-templated transcription"/>
    <property type="evidence" value="ECO:0007669"/>
    <property type="project" value="TreeGrafter"/>
</dbReference>
<dbReference type="InterPro" id="IPR001789">
    <property type="entry name" value="Sig_transdc_resp-reg_receiver"/>
</dbReference>
<evidence type="ECO:0000259" key="8">
    <source>
        <dbReference type="PROSITE" id="PS50110"/>
    </source>
</evidence>
<dbReference type="Proteomes" id="UP000287247">
    <property type="component" value="Unassembled WGS sequence"/>
</dbReference>
<keyword evidence="10" id="KW-1185">Reference proteome</keyword>
<sequence length="236" mass="27032">MNFISTNKPISLLNNRQFMNSNKLDYFGRNILIVDDIPDNLRFLSASLSRQGYQVRCVKNGAMALITAQKSPPDLILLDIKMPEMDGYEVCEKLKANELTRDIPVIFLSALDDVFDKVKAFTVGGADYISKPFEIQEVLVRIEHQLSLQAAKAEIYQLNAKLEQKVQARTAKLEEVINKLNIEVTHHRKTQEQLRKQAFTRFSDWFTQSYPVYGSSGKSSPTRSKKPKLFVCCLFY</sequence>
<organism evidence="9 10">
    <name type="scientific">Aphanothece sacrum FPU1</name>
    <dbReference type="NCBI Taxonomy" id="1920663"/>
    <lineage>
        <taxon>Bacteria</taxon>
        <taxon>Bacillati</taxon>
        <taxon>Cyanobacteriota</taxon>
        <taxon>Cyanophyceae</taxon>
        <taxon>Oscillatoriophycideae</taxon>
        <taxon>Chroococcales</taxon>
        <taxon>Aphanothecaceae</taxon>
        <taxon>Aphanothece</taxon>
    </lineage>
</organism>
<dbReference type="InterPro" id="IPR039420">
    <property type="entry name" value="WalR-like"/>
</dbReference>
<dbReference type="GO" id="GO:0005829">
    <property type="term" value="C:cytosol"/>
    <property type="evidence" value="ECO:0007669"/>
    <property type="project" value="TreeGrafter"/>
</dbReference>
<keyword evidence="7" id="KW-0175">Coiled coil</keyword>
<feature type="modified residue" description="4-aspartylphosphate" evidence="6">
    <location>
        <position position="79"/>
    </location>
</feature>
<dbReference type="AlphaFoldDB" id="A0A401IJC1"/>
<gene>
    <name evidence="9" type="ORF">AsFPU1_2815</name>
</gene>
<name>A0A401IJC1_APHSA</name>
<dbReference type="GO" id="GO:0000156">
    <property type="term" value="F:phosphorelay response regulator activity"/>
    <property type="evidence" value="ECO:0007669"/>
    <property type="project" value="TreeGrafter"/>
</dbReference>
<keyword evidence="4" id="KW-0238">DNA-binding</keyword>
<dbReference type="InterPro" id="IPR011006">
    <property type="entry name" value="CheY-like_superfamily"/>
</dbReference>
<evidence type="ECO:0000256" key="1">
    <source>
        <dbReference type="ARBA" id="ARBA00022553"/>
    </source>
</evidence>
<evidence type="ECO:0000256" key="4">
    <source>
        <dbReference type="ARBA" id="ARBA00023125"/>
    </source>
</evidence>
<dbReference type="Gene3D" id="3.40.50.2300">
    <property type="match status" value="1"/>
</dbReference>
<evidence type="ECO:0000256" key="6">
    <source>
        <dbReference type="PROSITE-ProRule" id="PRU00169"/>
    </source>
</evidence>
<dbReference type="GO" id="GO:0032993">
    <property type="term" value="C:protein-DNA complex"/>
    <property type="evidence" value="ECO:0007669"/>
    <property type="project" value="TreeGrafter"/>
</dbReference>
<dbReference type="SUPFAM" id="SSF52172">
    <property type="entry name" value="CheY-like"/>
    <property type="match status" value="1"/>
</dbReference>
<dbReference type="CDD" id="cd19920">
    <property type="entry name" value="REC_PA4781-like"/>
    <property type="match status" value="1"/>
</dbReference>
<dbReference type="SMART" id="SM00448">
    <property type="entry name" value="REC"/>
    <property type="match status" value="1"/>
</dbReference>
<protein>
    <submittedName>
        <fullName evidence="9">Diguanylate phosphodiesterase</fullName>
    </submittedName>
</protein>
<reference evidence="10" key="1">
    <citation type="submission" date="2017-05" db="EMBL/GenBank/DDBJ databases">
        <title>Physiological properties and genetic analysis related to exopolysaccharide production of fresh-water unicellular cyanobacterium Aphanothece sacrum, Suizenji Nori, that has been cultured as a food source in Japan.</title>
        <authorList>
            <person name="Kanesaki Y."/>
            <person name="Yoshikawa S."/>
            <person name="Ohki K."/>
        </authorList>
    </citation>
    <scope>NUCLEOTIDE SEQUENCE [LARGE SCALE GENOMIC DNA]</scope>
    <source>
        <strain evidence="10">FPU1</strain>
    </source>
</reference>
<keyword evidence="1 6" id="KW-0597">Phosphoprotein</keyword>
<keyword evidence="5" id="KW-0804">Transcription</keyword>
<keyword evidence="3" id="KW-0805">Transcription regulation</keyword>
<comment type="caution">
    <text evidence="9">The sequence shown here is derived from an EMBL/GenBank/DDBJ whole genome shotgun (WGS) entry which is preliminary data.</text>
</comment>
<dbReference type="PROSITE" id="PS50110">
    <property type="entry name" value="RESPONSE_REGULATORY"/>
    <property type="match status" value="1"/>
</dbReference>
<dbReference type="GO" id="GO:0000976">
    <property type="term" value="F:transcription cis-regulatory region binding"/>
    <property type="evidence" value="ECO:0007669"/>
    <property type="project" value="TreeGrafter"/>
</dbReference>
<feature type="domain" description="Response regulatory" evidence="8">
    <location>
        <begin position="30"/>
        <end position="146"/>
    </location>
</feature>
<dbReference type="Pfam" id="PF00072">
    <property type="entry name" value="Response_reg"/>
    <property type="match status" value="1"/>
</dbReference>
<evidence type="ECO:0000256" key="7">
    <source>
        <dbReference type="SAM" id="Coils"/>
    </source>
</evidence>
<keyword evidence="2" id="KW-0902">Two-component regulatory system</keyword>
<evidence type="ECO:0000256" key="2">
    <source>
        <dbReference type="ARBA" id="ARBA00023012"/>
    </source>
</evidence>
<dbReference type="RefSeq" id="WP_227875722.1">
    <property type="nucleotide sequence ID" value="NZ_BDQK01000013.1"/>
</dbReference>
<evidence type="ECO:0000256" key="5">
    <source>
        <dbReference type="ARBA" id="ARBA00023163"/>
    </source>
</evidence>
<dbReference type="EMBL" id="BDQK01000013">
    <property type="protein sequence ID" value="GBF81402.1"/>
    <property type="molecule type" value="Genomic_DNA"/>
</dbReference>
<feature type="coiled-coil region" evidence="7">
    <location>
        <begin position="148"/>
        <end position="197"/>
    </location>
</feature>